<protein>
    <recommendedName>
        <fullName evidence="9">Secondary thiamine-phosphate synthase enzyme</fullName>
    </recommendedName>
</protein>
<dbReference type="Pfam" id="PF01894">
    <property type="entry name" value="YjbQ"/>
    <property type="match status" value="1"/>
</dbReference>
<dbReference type="AlphaFoldDB" id="A0AA86Q5X8"/>
<dbReference type="EMBL" id="CAXDID020000439">
    <property type="protein sequence ID" value="CAL6091915.1"/>
    <property type="molecule type" value="Genomic_DNA"/>
</dbReference>
<reference evidence="4 8" key="2">
    <citation type="submission" date="2024-07" db="EMBL/GenBank/DDBJ databases">
        <authorList>
            <person name="Akdeniz Z."/>
        </authorList>
    </citation>
    <scope>NUCLEOTIDE SEQUENCE [LARGE SCALE GENOMIC DNA]</scope>
</reference>
<dbReference type="PIRSF" id="PIRSF004681">
    <property type="entry name" value="UCP004681"/>
    <property type="match status" value="1"/>
</dbReference>
<evidence type="ECO:0000313" key="2">
    <source>
        <dbReference type="EMBL" id="CAI9946667.1"/>
    </source>
</evidence>
<dbReference type="Gene3D" id="2.60.120.460">
    <property type="entry name" value="YjbQ-like"/>
    <property type="match status" value="1"/>
</dbReference>
<dbReference type="EMBL" id="CAXDID020000186">
    <property type="protein sequence ID" value="CAL6050820.1"/>
    <property type="molecule type" value="Genomic_DNA"/>
</dbReference>
<dbReference type="InterPro" id="IPR035917">
    <property type="entry name" value="YjbQ-like_sf"/>
</dbReference>
<evidence type="ECO:0000313" key="5">
    <source>
        <dbReference type="EMBL" id="CAL6018395.1"/>
    </source>
</evidence>
<dbReference type="EMBL" id="CATOUU010000764">
    <property type="protein sequence ID" value="CAI9946667.1"/>
    <property type="molecule type" value="Genomic_DNA"/>
</dbReference>
<evidence type="ECO:0000313" key="6">
    <source>
        <dbReference type="EMBL" id="CAL6050820.1"/>
    </source>
</evidence>
<evidence type="ECO:0008006" key="9">
    <source>
        <dbReference type="Google" id="ProtNLM"/>
    </source>
</evidence>
<accession>A0AA86Q5X8</accession>
<dbReference type="NCBIfam" id="TIGR00149">
    <property type="entry name" value="TIGR00149_YjbQ"/>
    <property type="match status" value="1"/>
</dbReference>
<dbReference type="PANTHER" id="PTHR30615">
    <property type="entry name" value="UNCHARACTERIZED PROTEIN YJBQ-RELATED"/>
    <property type="match status" value="1"/>
</dbReference>
<name>A0AA86Q5X8_9EUKA</name>
<keyword evidence="8" id="KW-1185">Reference proteome</keyword>
<sequence>MTYFCDQSTLVLKGRQRGCYLITSEIEKKCYEALAKIRLGTCHLFLTHTSASLSINENADPDVRTDMSKIMTGLVPPKDDFAHNYEGSDDMPAHGLCSLMGVSVTIPIKDCRLQMGTWQGVYLNEHRHFGGDRKIIITIQGIEKTM</sequence>
<dbReference type="SUPFAM" id="SSF111038">
    <property type="entry name" value="YjbQ-like"/>
    <property type="match status" value="1"/>
</dbReference>
<evidence type="ECO:0000313" key="4">
    <source>
        <dbReference type="EMBL" id="CAL5996079.1"/>
    </source>
</evidence>
<dbReference type="Proteomes" id="UP001642409">
    <property type="component" value="Unassembled WGS sequence"/>
</dbReference>
<organism evidence="2">
    <name type="scientific">Hexamita inflata</name>
    <dbReference type="NCBI Taxonomy" id="28002"/>
    <lineage>
        <taxon>Eukaryota</taxon>
        <taxon>Metamonada</taxon>
        <taxon>Diplomonadida</taxon>
        <taxon>Hexamitidae</taxon>
        <taxon>Hexamitinae</taxon>
        <taxon>Hexamita</taxon>
    </lineage>
</organism>
<dbReference type="PANTHER" id="PTHR30615:SF8">
    <property type="entry name" value="UPF0047 PROTEIN C4A8.02C"/>
    <property type="match status" value="1"/>
</dbReference>
<proteinExistence type="inferred from homology"/>
<evidence type="ECO:0000313" key="3">
    <source>
        <dbReference type="EMBL" id="CAI9971343.1"/>
    </source>
</evidence>
<evidence type="ECO:0000256" key="1">
    <source>
        <dbReference type="ARBA" id="ARBA00005534"/>
    </source>
</evidence>
<dbReference type="InterPro" id="IPR001602">
    <property type="entry name" value="UPF0047_YjbQ-like"/>
</dbReference>
<evidence type="ECO:0000313" key="7">
    <source>
        <dbReference type="EMBL" id="CAL6091915.1"/>
    </source>
</evidence>
<dbReference type="EMBL" id="CAXDID020000080">
    <property type="protein sequence ID" value="CAL6018395.1"/>
    <property type="molecule type" value="Genomic_DNA"/>
</dbReference>
<evidence type="ECO:0000313" key="8">
    <source>
        <dbReference type="Proteomes" id="UP001642409"/>
    </source>
</evidence>
<dbReference type="EMBL" id="CATOUU010001090">
    <property type="protein sequence ID" value="CAI9971343.1"/>
    <property type="molecule type" value="Genomic_DNA"/>
</dbReference>
<dbReference type="EMBL" id="CAXDID020000034">
    <property type="protein sequence ID" value="CAL5996079.1"/>
    <property type="molecule type" value="Genomic_DNA"/>
</dbReference>
<comment type="similarity">
    <text evidence="1">Belongs to the UPF0047 family.</text>
</comment>
<gene>
    <name evidence="4" type="ORF">HINF_LOCUS14531</name>
    <name evidence="5" type="ORF">HINF_LOCUS26449</name>
    <name evidence="2" type="ORF">HINF_LOCUS34312</name>
    <name evidence="6" type="ORF">HINF_LOCUS44070</name>
    <name evidence="3" type="ORF">HINF_LOCUS58988</name>
    <name evidence="7" type="ORF">HINF_LOCUS66016</name>
</gene>
<comment type="caution">
    <text evidence="2">The sequence shown here is derived from an EMBL/GenBank/DDBJ whole genome shotgun (WGS) entry which is preliminary data.</text>
</comment>
<reference evidence="2" key="1">
    <citation type="submission" date="2023-06" db="EMBL/GenBank/DDBJ databases">
        <authorList>
            <person name="Kurt Z."/>
        </authorList>
    </citation>
    <scope>NUCLEOTIDE SEQUENCE</scope>
</reference>